<protein>
    <submittedName>
        <fullName evidence="3">Uncharacterized protein</fullName>
    </submittedName>
</protein>
<accession>D2QGD4</accession>
<feature type="coiled-coil region" evidence="1">
    <location>
        <begin position="3"/>
        <end position="82"/>
    </location>
</feature>
<dbReference type="HOGENOM" id="CLU_1320238_0_0_10"/>
<dbReference type="KEGG" id="sli:Slin_0678"/>
<feature type="transmembrane region" description="Helical" evidence="2">
    <location>
        <begin position="114"/>
        <end position="138"/>
    </location>
</feature>
<dbReference type="Proteomes" id="UP000002028">
    <property type="component" value="Chromosome"/>
</dbReference>
<dbReference type="STRING" id="504472.Slin_0678"/>
<keyword evidence="1" id="KW-0175">Coiled coil</keyword>
<sequence>MRTHEIEQQEAELKAKLEELAAQKAQQEENEKAERLDQIAGYEEQANIYRQQAVKALSDDDKQRLYRYADDAETQANELRKELGLITPEQVDKTEEKDNKVRGLLTHLLRKSQFCFLAYLIGDFASAQIEAGFFSFALKSTASVLFMVSVVLGGSWLAYSAFSPFLGKYFTSELQSDFRQAGPLARLFLVLGILASFLFVLATLADVH</sequence>
<evidence type="ECO:0000313" key="4">
    <source>
        <dbReference type="Proteomes" id="UP000002028"/>
    </source>
</evidence>
<proteinExistence type="predicted"/>
<dbReference type="EMBL" id="CP001769">
    <property type="protein sequence ID" value="ADB36741.1"/>
    <property type="molecule type" value="Genomic_DNA"/>
</dbReference>
<name>D2QGD4_SPILD</name>
<keyword evidence="2" id="KW-0472">Membrane</keyword>
<keyword evidence="2" id="KW-0812">Transmembrane</keyword>
<reference evidence="3 4" key="1">
    <citation type="journal article" date="2010" name="Stand. Genomic Sci.">
        <title>Complete genome sequence of Spirosoma linguale type strain (1).</title>
        <authorList>
            <person name="Lail K."/>
            <person name="Sikorski J."/>
            <person name="Saunders E."/>
            <person name="Lapidus A."/>
            <person name="Glavina Del Rio T."/>
            <person name="Copeland A."/>
            <person name="Tice H."/>
            <person name="Cheng J.-F."/>
            <person name="Lucas S."/>
            <person name="Nolan M."/>
            <person name="Bruce D."/>
            <person name="Goodwin L."/>
            <person name="Pitluck S."/>
            <person name="Ivanova N."/>
            <person name="Mavromatis K."/>
            <person name="Ovchinnikova G."/>
            <person name="Pati A."/>
            <person name="Chen A."/>
            <person name="Palaniappan K."/>
            <person name="Land M."/>
            <person name="Hauser L."/>
            <person name="Chang Y.-J."/>
            <person name="Jeffries C.D."/>
            <person name="Chain P."/>
            <person name="Brettin T."/>
            <person name="Detter J.C."/>
            <person name="Schuetze A."/>
            <person name="Rohde M."/>
            <person name="Tindall B.J."/>
            <person name="Goeker M."/>
            <person name="Bristow J."/>
            <person name="Eisen J.A."/>
            <person name="Markowitz V."/>
            <person name="Hugenholtz P."/>
            <person name="Kyrpides N.C."/>
            <person name="Klenk H.-P."/>
            <person name="Chen F."/>
        </authorList>
    </citation>
    <scope>NUCLEOTIDE SEQUENCE [LARGE SCALE GENOMIC DNA]</scope>
    <source>
        <strain evidence="4">ATCC 33905 / DSM 74 / LMG 10896 / Claus 1</strain>
    </source>
</reference>
<keyword evidence="4" id="KW-1185">Reference proteome</keyword>
<dbReference type="AlphaFoldDB" id="D2QGD4"/>
<feature type="transmembrane region" description="Helical" evidence="2">
    <location>
        <begin position="187"/>
        <end position="205"/>
    </location>
</feature>
<evidence type="ECO:0000313" key="3">
    <source>
        <dbReference type="EMBL" id="ADB36741.1"/>
    </source>
</evidence>
<evidence type="ECO:0000256" key="2">
    <source>
        <dbReference type="SAM" id="Phobius"/>
    </source>
</evidence>
<evidence type="ECO:0000256" key="1">
    <source>
        <dbReference type="SAM" id="Coils"/>
    </source>
</evidence>
<dbReference type="RefSeq" id="WP_012925293.1">
    <property type="nucleotide sequence ID" value="NC_013730.1"/>
</dbReference>
<organism evidence="3 4">
    <name type="scientific">Spirosoma linguale (strain ATCC 33905 / DSM 74 / LMG 10896 / Claus 1)</name>
    <dbReference type="NCBI Taxonomy" id="504472"/>
    <lineage>
        <taxon>Bacteria</taxon>
        <taxon>Pseudomonadati</taxon>
        <taxon>Bacteroidota</taxon>
        <taxon>Cytophagia</taxon>
        <taxon>Cytophagales</taxon>
        <taxon>Cytophagaceae</taxon>
        <taxon>Spirosoma</taxon>
    </lineage>
</organism>
<gene>
    <name evidence="3" type="ordered locus">Slin_0678</name>
</gene>
<feature type="transmembrane region" description="Helical" evidence="2">
    <location>
        <begin position="144"/>
        <end position="166"/>
    </location>
</feature>
<dbReference type="eggNOG" id="ENOG5034332">
    <property type="taxonomic scope" value="Bacteria"/>
</dbReference>
<keyword evidence="2" id="KW-1133">Transmembrane helix</keyword>